<evidence type="ECO:0000313" key="2">
    <source>
        <dbReference type="Proteomes" id="UP000001542"/>
    </source>
</evidence>
<dbReference type="SUPFAM" id="SSF52058">
    <property type="entry name" value="L domain-like"/>
    <property type="match status" value="3"/>
</dbReference>
<reference evidence="1" key="2">
    <citation type="journal article" date="2007" name="Science">
        <title>Draft genome sequence of the sexually transmitted pathogen Trichomonas vaginalis.</title>
        <authorList>
            <person name="Carlton J.M."/>
            <person name="Hirt R.P."/>
            <person name="Silva J.C."/>
            <person name="Delcher A.L."/>
            <person name="Schatz M."/>
            <person name="Zhao Q."/>
            <person name="Wortman J.R."/>
            <person name="Bidwell S.L."/>
            <person name="Alsmark U.C.M."/>
            <person name="Besteiro S."/>
            <person name="Sicheritz-Ponten T."/>
            <person name="Noel C.J."/>
            <person name="Dacks J.B."/>
            <person name="Foster P.G."/>
            <person name="Simillion C."/>
            <person name="Van de Peer Y."/>
            <person name="Miranda-Saavedra D."/>
            <person name="Barton G.J."/>
            <person name="Westrop G.D."/>
            <person name="Mueller S."/>
            <person name="Dessi D."/>
            <person name="Fiori P.L."/>
            <person name="Ren Q."/>
            <person name="Paulsen I."/>
            <person name="Zhang H."/>
            <person name="Bastida-Corcuera F.D."/>
            <person name="Simoes-Barbosa A."/>
            <person name="Brown M.T."/>
            <person name="Hayes R.D."/>
            <person name="Mukherjee M."/>
            <person name="Okumura C.Y."/>
            <person name="Schneider R."/>
            <person name="Smith A.J."/>
            <person name="Vanacova S."/>
            <person name="Villalvazo M."/>
            <person name="Haas B.J."/>
            <person name="Pertea M."/>
            <person name="Feldblyum T.V."/>
            <person name="Utterback T.R."/>
            <person name="Shu C.L."/>
            <person name="Osoegawa K."/>
            <person name="de Jong P.J."/>
            <person name="Hrdy I."/>
            <person name="Horvathova L."/>
            <person name="Zubacova Z."/>
            <person name="Dolezal P."/>
            <person name="Malik S.B."/>
            <person name="Logsdon J.M. Jr."/>
            <person name="Henze K."/>
            <person name="Gupta A."/>
            <person name="Wang C.C."/>
            <person name="Dunne R.L."/>
            <person name="Upcroft J.A."/>
            <person name="Upcroft P."/>
            <person name="White O."/>
            <person name="Salzberg S.L."/>
            <person name="Tang P."/>
            <person name="Chiu C.-H."/>
            <person name="Lee Y.-S."/>
            <person name="Embley T.M."/>
            <person name="Coombs G.H."/>
            <person name="Mottram J.C."/>
            <person name="Tachezy J."/>
            <person name="Fraser-Liggett C.M."/>
            <person name="Johnson P.J."/>
        </authorList>
    </citation>
    <scope>NUCLEOTIDE SEQUENCE [LARGE SCALE GENOMIC DNA]</scope>
    <source>
        <strain evidence="1">G3</strain>
    </source>
</reference>
<protein>
    <submittedName>
        <fullName evidence="1">Surface antigen BspA-like</fullName>
    </submittedName>
</protein>
<reference evidence="1" key="1">
    <citation type="submission" date="2006-10" db="EMBL/GenBank/DDBJ databases">
        <authorList>
            <person name="Amadeo P."/>
            <person name="Zhao Q."/>
            <person name="Wortman J."/>
            <person name="Fraser-Liggett C."/>
            <person name="Carlton J."/>
        </authorList>
    </citation>
    <scope>NUCLEOTIDE SEQUENCE</scope>
    <source>
        <strain evidence="1">G3</strain>
    </source>
</reference>
<dbReference type="Proteomes" id="UP000001542">
    <property type="component" value="Unassembled WGS sequence"/>
</dbReference>
<dbReference type="AlphaFoldDB" id="A2DFP0"/>
<dbReference type="InterPro" id="IPR053139">
    <property type="entry name" value="Surface_bspA-like"/>
</dbReference>
<dbReference type="InterPro" id="IPR032675">
    <property type="entry name" value="LRR_dom_sf"/>
</dbReference>
<dbReference type="RefSeq" id="XP_001581729.1">
    <property type="nucleotide sequence ID" value="XM_001581679.1"/>
</dbReference>
<dbReference type="Pfam" id="PF13306">
    <property type="entry name" value="LRR_5"/>
    <property type="match status" value="6"/>
</dbReference>
<keyword evidence="2" id="KW-1185">Reference proteome</keyword>
<dbReference type="PANTHER" id="PTHR45661:SF3">
    <property type="entry name" value="IG-LIKE DOMAIN-CONTAINING PROTEIN"/>
    <property type="match status" value="1"/>
</dbReference>
<evidence type="ECO:0000313" key="1">
    <source>
        <dbReference type="EMBL" id="EAY20743.1"/>
    </source>
</evidence>
<dbReference type="EMBL" id="DS113195">
    <property type="protein sequence ID" value="EAY20743.1"/>
    <property type="molecule type" value="Genomic_DNA"/>
</dbReference>
<dbReference type="InterPro" id="IPR026906">
    <property type="entry name" value="LRR_5"/>
</dbReference>
<gene>
    <name evidence="1" type="ORF">TVAG_391270</name>
</gene>
<sequence>MFYGCKDAITSISFEKGSLLKSISKYCFAQSALESVDMSSCSELTFLNAAVFYQCAKLSSIKLPPNLIRIGTACFQDTTNLIEIELPDSVTTLDGSSKLGRTFGNSALTRITISRNSNLTTIESDVFANSNLDFFFIPSLCTKLDPSSLAGCPLNEIAIDERNQAYKTDGKIIYSGAENNTLFFVSSTKTGSFTIPSFVTRISSSAARGASLSEIIMHDDITNVYSWCFSGNPIITFSFPKQITLVASSMFRGCRYLTTVYFTKNITVIQDSAFYDCFELKNIELPPNLTEIGNSAFYKCRSLTHISLTESLQTLGDGVFNLITNIEIDSQNPNFFIDEFVMYRDNNQTVFTYLGSNTNYDVIIRSDCTAIASNTFLSKKLKNVYFENNENMEIRANAFDYSTIVSIEMPPGLSLIGDSAFSNCQNLVNVTFQGNKLTTIPDYCFYNSKNLKYITLPKSIEKIGNYAFQDCTNLGDIGLSSLSSLNSIGISAFMSSGLTTANLPNSLNYVGTSAFNNSKIQDLSISCNISQMMCQYCTSLTTLDLREGVFQISLFAFNGCKSLEGFTIPKTLLTIGSFSFQNCEQLSEVNMVTNCNLKTVEGGCFTGCFNLKEIKLSPAEANFSFYNGALMNYIQTKLIVFIPYSEIKNFMVPSEMEVIGSYAFMGSPQLMRVFFSGSKIKRIDYQAFKNCPNLNFVFFASSKIDVAFGSEVFSGCYNLVKCGGFSAPSSVRNTLIAQGIPKIAFNNECDISVTCKIQPQFKISTMYLFPFIQMLI</sequence>
<dbReference type="PANTHER" id="PTHR45661">
    <property type="entry name" value="SURFACE ANTIGEN"/>
    <property type="match status" value="1"/>
</dbReference>
<accession>A2DFP0</accession>
<proteinExistence type="predicted"/>
<dbReference type="KEGG" id="tva:5466286"/>
<organism evidence="1 2">
    <name type="scientific">Trichomonas vaginalis (strain ATCC PRA-98 / G3)</name>
    <dbReference type="NCBI Taxonomy" id="412133"/>
    <lineage>
        <taxon>Eukaryota</taxon>
        <taxon>Metamonada</taxon>
        <taxon>Parabasalia</taxon>
        <taxon>Trichomonadida</taxon>
        <taxon>Trichomonadidae</taxon>
        <taxon>Trichomonas</taxon>
    </lineage>
</organism>
<dbReference type="InParanoid" id="A2DFP0"/>
<dbReference type="Gene3D" id="3.80.10.10">
    <property type="entry name" value="Ribonuclease Inhibitor"/>
    <property type="match status" value="4"/>
</dbReference>
<dbReference type="STRING" id="5722.A2DFP0"/>
<dbReference type="VEuPathDB" id="TrichDB:TVAG_391270"/>
<name>A2DFP0_TRIV3</name>
<dbReference type="VEuPathDB" id="TrichDB:TVAGG3_0323690"/>